<dbReference type="EMBL" id="JBHSBL010000015">
    <property type="protein sequence ID" value="MFC4066188.1"/>
    <property type="molecule type" value="Genomic_DNA"/>
</dbReference>
<reference evidence="3" key="1">
    <citation type="journal article" date="2019" name="Int. J. Syst. Evol. Microbiol.">
        <title>The Global Catalogue of Microorganisms (GCM) 10K type strain sequencing project: providing services to taxonomists for standard genome sequencing and annotation.</title>
        <authorList>
            <consortium name="The Broad Institute Genomics Platform"/>
            <consortium name="The Broad Institute Genome Sequencing Center for Infectious Disease"/>
            <person name="Wu L."/>
            <person name="Ma J."/>
        </authorList>
    </citation>
    <scope>NUCLEOTIDE SEQUENCE [LARGE SCALE GENOMIC DNA]</scope>
    <source>
        <strain evidence="3">TBRC 5832</strain>
    </source>
</reference>
<accession>A0ABV8ITJ0</accession>
<name>A0ABV8ITJ0_9ACTN</name>
<keyword evidence="3" id="KW-1185">Reference proteome</keyword>
<evidence type="ECO:0000256" key="1">
    <source>
        <dbReference type="SAM" id="Phobius"/>
    </source>
</evidence>
<dbReference type="Gene3D" id="3.40.50.1820">
    <property type="entry name" value="alpha/beta hydrolase"/>
    <property type="match status" value="1"/>
</dbReference>
<comment type="caution">
    <text evidence="2">The sequence shown here is derived from an EMBL/GenBank/DDBJ whole genome shotgun (WGS) entry which is preliminary data.</text>
</comment>
<keyword evidence="1" id="KW-0472">Membrane</keyword>
<dbReference type="SUPFAM" id="SSF53474">
    <property type="entry name" value="alpha/beta-Hydrolases"/>
    <property type="match status" value="1"/>
</dbReference>
<feature type="transmembrane region" description="Helical" evidence="1">
    <location>
        <begin position="6"/>
        <end position="24"/>
    </location>
</feature>
<feature type="transmembrane region" description="Helical" evidence="1">
    <location>
        <begin position="31"/>
        <end position="53"/>
    </location>
</feature>
<evidence type="ECO:0000313" key="2">
    <source>
        <dbReference type="EMBL" id="MFC4066188.1"/>
    </source>
</evidence>
<dbReference type="Proteomes" id="UP001595867">
    <property type="component" value="Unassembled WGS sequence"/>
</dbReference>
<dbReference type="GO" id="GO:0016787">
    <property type="term" value="F:hydrolase activity"/>
    <property type="evidence" value="ECO:0007669"/>
    <property type="project" value="UniProtKB-KW"/>
</dbReference>
<sequence length="347" mass="36104">MSPDSLGPELLALAAAVVAALMVGPLWRRGIAVRAAALTACLVTAAATALLWVNRQVDTYPTWASLLGSEPAAAVPVTAAGGAGRGTVTTMTVTGPASGLTLPMYVYLPPGYDQRSGLRYPVVEAFHGYPGSPVQWFNGLHAAGVLDAEIGAGRMAPTVVLFPYQTPDPALDTECTNLPGGPQTETFLTVDVPAAAEARFRIRTDAAGWGLIGYSAGGYCAADLLLRHPTEYAAGAALSGYATPGIRVGHGAEDTGYNLLWRLAHLPVPAVSLYLGCARTDRHPMRDTAALAVAARAPLSVTTSYLGGGGHNMRTWQALEAPAFDWLSTSLGRPLHSAAPPPKVQDR</sequence>
<protein>
    <submittedName>
        <fullName evidence="2">Alpha/beta hydrolase</fullName>
    </submittedName>
</protein>
<keyword evidence="2" id="KW-0378">Hydrolase</keyword>
<evidence type="ECO:0000313" key="3">
    <source>
        <dbReference type="Proteomes" id="UP001595867"/>
    </source>
</evidence>
<dbReference type="PANTHER" id="PTHR48098:SF1">
    <property type="entry name" value="DIACYLGLYCEROL ACYLTRANSFERASE_MYCOLYLTRANSFERASE AG85A"/>
    <property type="match status" value="1"/>
</dbReference>
<dbReference type="InterPro" id="IPR000801">
    <property type="entry name" value="Esterase-like"/>
</dbReference>
<dbReference type="Pfam" id="PF00756">
    <property type="entry name" value="Esterase"/>
    <property type="match status" value="1"/>
</dbReference>
<gene>
    <name evidence="2" type="ORF">ACFO0C_14730</name>
</gene>
<keyword evidence="1" id="KW-1133">Transmembrane helix</keyword>
<organism evidence="2 3">
    <name type="scientific">Actinoplanes subglobosus</name>
    <dbReference type="NCBI Taxonomy" id="1547892"/>
    <lineage>
        <taxon>Bacteria</taxon>
        <taxon>Bacillati</taxon>
        <taxon>Actinomycetota</taxon>
        <taxon>Actinomycetes</taxon>
        <taxon>Micromonosporales</taxon>
        <taxon>Micromonosporaceae</taxon>
        <taxon>Actinoplanes</taxon>
    </lineage>
</organism>
<dbReference type="InterPro" id="IPR029058">
    <property type="entry name" value="AB_hydrolase_fold"/>
</dbReference>
<proteinExistence type="predicted"/>
<dbReference type="RefSeq" id="WP_378067161.1">
    <property type="nucleotide sequence ID" value="NZ_JBHSBL010000015.1"/>
</dbReference>
<keyword evidence="1" id="KW-0812">Transmembrane</keyword>
<dbReference type="InterPro" id="IPR050583">
    <property type="entry name" value="Mycobacterial_A85_antigen"/>
</dbReference>
<dbReference type="PANTHER" id="PTHR48098">
    <property type="entry name" value="ENTEROCHELIN ESTERASE-RELATED"/>
    <property type="match status" value="1"/>
</dbReference>